<reference evidence="2 3" key="1">
    <citation type="submission" date="2021-01" db="EMBL/GenBank/DDBJ databases">
        <title>FDA dAtabase for Regulatory Grade micrObial Sequences (FDA-ARGOS): Supporting development and validation of Infectious Disease Dx tests.</title>
        <authorList>
            <person name="Sproer C."/>
            <person name="Gronow S."/>
            <person name="Severitt S."/>
            <person name="Schroder I."/>
            <person name="Tallon L."/>
            <person name="Sadzewicz L."/>
            <person name="Zhao X."/>
            <person name="Boylan J."/>
            <person name="Ott S."/>
            <person name="Bowen H."/>
            <person name="Vavikolanu K."/>
            <person name="Mehta A."/>
            <person name="Aluvathingal J."/>
            <person name="Nadendla S."/>
            <person name="Lowell S."/>
            <person name="Myers T."/>
            <person name="Yan Y."/>
            <person name="Sichtig H."/>
        </authorList>
    </citation>
    <scope>NUCLEOTIDE SEQUENCE [LARGE SCALE GENOMIC DNA]</scope>
    <source>
        <strain evidence="2 3">FDAARGOS_1131</strain>
    </source>
</reference>
<protein>
    <submittedName>
        <fullName evidence="2">Uncharacterized protein</fullName>
    </submittedName>
</protein>
<proteinExistence type="predicted"/>
<dbReference type="GO" id="GO:0004553">
    <property type="term" value="F:hydrolase activity, hydrolyzing O-glycosyl compounds"/>
    <property type="evidence" value="ECO:0007669"/>
    <property type="project" value="UniProtKB-ARBA"/>
</dbReference>
<dbReference type="Proteomes" id="UP000596202">
    <property type="component" value="Chromosome"/>
</dbReference>
<evidence type="ECO:0000256" key="1">
    <source>
        <dbReference type="SAM" id="SignalP"/>
    </source>
</evidence>
<dbReference type="SUPFAM" id="SSF49899">
    <property type="entry name" value="Concanavalin A-like lectins/glucanases"/>
    <property type="match status" value="1"/>
</dbReference>
<feature type="signal peptide" evidence="1">
    <location>
        <begin position="1"/>
        <end position="19"/>
    </location>
</feature>
<accession>A0A9Q6Z302</accession>
<gene>
    <name evidence="2" type="ORF">I6I88_10525</name>
</gene>
<dbReference type="OrthoDB" id="1453976at2"/>
<evidence type="ECO:0000313" key="2">
    <source>
        <dbReference type="EMBL" id="QQT98658.1"/>
    </source>
</evidence>
<dbReference type="GeneID" id="93528093"/>
<dbReference type="RefSeq" id="WP_002985687.1">
    <property type="nucleotide sequence ID" value="NZ_CP068108.1"/>
</dbReference>
<keyword evidence="1" id="KW-0732">Signal</keyword>
<dbReference type="EMBL" id="CP068108">
    <property type="protein sequence ID" value="QQT98658.1"/>
    <property type="molecule type" value="Genomic_DNA"/>
</dbReference>
<name>A0A9Q6Z302_MYROD</name>
<dbReference type="GO" id="GO:0005975">
    <property type="term" value="P:carbohydrate metabolic process"/>
    <property type="evidence" value="ECO:0007669"/>
    <property type="project" value="UniProtKB-ARBA"/>
</dbReference>
<evidence type="ECO:0000313" key="3">
    <source>
        <dbReference type="Proteomes" id="UP000596202"/>
    </source>
</evidence>
<dbReference type="InterPro" id="IPR013320">
    <property type="entry name" value="ConA-like_dom_sf"/>
</dbReference>
<feature type="chain" id="PRO_5040508748" evidence="1">
    <location>
        <begin position="20"/>
        <end position="498"/>
    </location>
</feature>
<sequence>MKKKLCFLVCYLAFFSEFALIYAQLPYNNTAFSGDEFSLFSSSGEVKFQGKGAELTTKANETNGIFLSDLLLISERGFILGFDYLMTGAGGNSIDKGANGLALVLFDATVIAPNLGSKTSGLGYSYSQSYSTAFSVQGLSKGFLSIGFDLYGDSKERSAISHEYRNGIYTQGRKQNHVTIRGQGSQLAGYPVYLSQSVTNMNERYKLDTETGEYITAFEAPDSKAFSFKLRENNANNEADSNASFGHPSYRRVIVSLLPSSKLRENGFYLNVDIIHGSEMSRVVNSLFIPAGGNITYKEVDTEAKHKDVTKSYRINAPEQFKIGFTATTGTIYQKNIVRNIDISLPFAPLVKDVRVSDACKDHTTTFDALINSVGFATNKYVSGQSMESLGSKEHLDPYSFQFLTLIDNKQISTLEPYIATTSAGRYEYNPKTREVVFTPAKGMSVSSDKVYFSIKNKKKLVGTTNLGGEQYRSEIAEISLDFTVNCNDVLMVNGGPL</sequence>
<dbReference type="AlphaFoldDB" id="A0A9Q6Z302"/>
<dbReference type="Gene3D" id="2.60.120.200">
    <property type="match status" value="1"/>
</dbReference>
<organism evidence="2 3">
    <name type="scientific">Myroides odoratus</name>
    <name type="common">Flavobacterium odoratum</name>
    <dbReference type="NCBI Taxonomy" id="256"/>
    <lineage>
        <taxon>Bacteria</taxon>
        <taxon>Pseudomonadati</taxon>
        <taxon>Bacteroidota</taxon>
        <taxon>Flavobacteriia</taxon>
        <taxon>Flavobacteriales</taxon>
        <taxon>Flavobacteriaceae</taxon>
        <taxon>Myroides</taxon>
    </lineage>
</organism>